<feature type="transmembrane region" description="Helical" evidence="5">
    <location>
        <begin position="99"/>
        <end position="118"/>
    </location>
</feature>
<evidence type="ECO:0000256" key="4">
    <source>
        <dbReference type="ARBA" id="ARBA00023136"/>
    </source>
</evidence>
<reference evidence="7 8" key="1">
    <citation type="submission" date="2013-10" db="EMBL/GenBank/DDBJ databases">
        <title>Complete genome sequence of Corynebacterium lactis DSM 45799(T), isolated from raw cow milk.</title>
        <authorList>
            <person name="Ruckert C."/>
            <person name="Albersmeier A."/>
            <person name="Lipski A."/>
            <person name="Kalinowski J."/>
        </authorList>
    </citation>
    <scope>NUCLEOTIDE SEQUENCE [LARGE SCALE GENOMIC DNA]</scope>
    <source>
        <strain evidence="7 8">RW2-5</strain>
    </source>
</reference>
<evidence type="ECO:0000256" key="1">
    <source>
        <dbReference type="ARBA" id="ARBA00004141"/>
    </source>
</evidence>
<gene>
    <name evidence="7" type="ORF">CLAC_11155</name>
</gene>
<evidence type="ECO:0000259" key="6">
    <source>
        <dbReference type="Pfam" id="PF13515"/>
    </source>
</evidence>
<dbReference type="AlphaFoldDB" id="A0A0K2H262"/>
<keyword evidence="4 5" id="KW-0472">Membrane</keyword>
<sequence>MEPDNPRPDFLDFRQAYLHPASRAAHAVRRRMRPRTRFLHAANRVKSRWMLIIQATLAAGIAYWVALSVLNHPNPFFAPMAAFISLNVMTAGPRIKHSMELVLGASLGVGVGDVIISILGPGTWQLTIGVFVAMVIGVFIGRGPLVVNQAASSAVLIATIIPPGTAGTYHRMIDALVGGVIGIFVLVVLPRNPLAGARRKIAEVLDMGADSLYDIGIGMREADTERIRTALSVVRSMQTKVSLMDGTVADAAEQVRISPLLWRSRKEIQSLSRVVHPVDNAMRNIRVLARRAITAREDHIQFDSRLCDLVVGVSEAARFVGLLLDNEAAIRKIPTWGELPYESAVTQSSDKEATATSPVELGVAEDLAGLEDIVRYLRRLSARMHPNVVEGATLSEQVVFAQCRSLMVDLLQVCGLSRLSAVATLPPTTEYPAMPPEVWDE</sequence>
<evidence type="ECO:0000313" key="8">
    <source>
        <dbReference type="Proteomes" id="UP000058446"/>
    </source>
</evidence>
<feature type="domain" description="Integral membrane bound transporter" evidence="6">
    <location>
        <begin position="64"/>
        <end position="185"/>
    </location>
</feature>
<proteinExistence type="predicted"/>
<dbReference type="InterPro" id="IPR049453">
    <property type="entry name" value="Memb_transporter_dom"/>
</dbReference>
<keyword evidence="8" id="KW-1185">Reference proteome</keyword>
<dbReference type="STRING" id="1408189.CLAC_11155"/>
<dbReference type="RefSeq" id="WP_245621875.1">
    <property type="nucleotide sequence ID" value="NZ_CP006841.1"/>
</dbReference>
<evidence type="ECO:0000313" key="7">
    <source>
        <dbReference type="EMBL" id="ALA68140.1"/>
    </source>
</evidence>
<dbReference type="GO" id="GO:0016020">
    <property type="term" value="C:membrane"/>
    <property type="evidence" value="ECO:0007669"/>
    <property type="project" value="UniProtKB-SubCell"/>
</dbReference>
<evidence type="ECO:0000256" key="2">
    <source>
        <dbReference type="ARBA" id="ARBA00022692"/>
    </source>
</evidence>
<feature type="transmembrane region" description="Helical" evidence="5">
    <location>
        <begin position="124"/>
        <end position="141"/>
    </location>
</feature>
<evidence type="ECO:0000256" key="3">
    <source>
        <dbReference type="ARBA" id="ARBA00022989"/>
    </source>
</evidence>
<dbReference type="EMBL" id="CP006841">
    <property type="protein sequence ID" value="ALA68140.1"/>
    <property type="molecule type" value="Genomic_DNA"/>
</dbReference>
<dbReference type="PATRIC" id="fig|1408189.4.peg.2248"/>
<dbReference type="KEGG" id="clw:CLAC_11155"/>
<evidence type="ECO:0000256" key="5">
    <source>
        <dbReference type="SAM" id="Phobius"/>
    </source>
</evidence>
<feature type="transmembrane region" description="Helical" evidence="5">
    <location>
        <begin position="76"/>
        <end position="92"/>
    </location>
</feature>
<dbReference type="Proteomes" id="UP000058446">
    <property type="component" value="Chromosome"/>
</dbReference>
<protein>
    <submittedName>
        <fullName evidence="7">Membrane protein</fullName>
    </submittedName>
</protein>
<keyword evidence="2 5" id="KW-0812">Transmembrane</keyword>
<accession>A0A0K2H262</accession>
<feature type="transmembrane region" description="Helical" evidence="5">
    <location>
        <begin position="49"/>
        <end position="70"/>
    </location>
</feature>
<keyword evidence="3 5" id="KW-1133">Transmembrane helix</keyword>
<comment type="subcellular location">
    <subcellularLocation>
        <location evidence="1">Membrane</location>
        <topology evidence="1">Multi-pass membrane protein</topology>
    </subcellularLocation>
</comment>
<name>A0A0K2H262_9CORY</name>
<dbReference type="Pfam" id="PF13515">
    <property type="entry name" value="FUSC_2"/>
    <property type="match status" value="1"/>
</dbReference>
<feature type="transmembrane region" description="Helical" evidence="5">
    <location>
        <begin position="172"/>
        <end position="190"/>
    </location>
</feature>
<organism evidence="7 8">
    <name type="scientific">Corynebacterium lactis RW2-5</name>
    <dbReference type="NCBI Taxonomy" id="1408189"/>
    <lineage>
        <taxon>Bacteria</taxon>
        <taxon>Bacillati</taxon>
        <taxon>Actinomycetota</taxon>
        <taxon>Actinomycetes</taxon>
        <taxon>Mycobacteriales</taxon>
        <taxon>Corynebacteriaceae</taxon>
        <taxon>Corynebacterium</taxon>
    </lineage>
</organism>